<dbReference type="Gene3D" id="3.30.460.10">
    <property type="entry name" value="Beta Polymerase, domain 2"/>
    <property type="match status" value="1"/>
</dbReference>
<dbReference type="AlphaFoldDB" id="A0A833NXE8"/>
<accession>A0A833NXE8</accession>
<proteinExistence type="predicted"/>
<gene>
    <name evidence="1" type="ORF">FD145_379</name>
</gene>
<dbReference type="InterPro" id="IPR043519">
    <property type="entry name" value="NT_sf"/>
</dbReference>
<reference evidence="1 2" key="1">
    <citation type="submission" date="2019-12" db="EMBL/GenBank/DDBJ databases">
        <authorList>
            <person name="Wolfe R."/>
            <person name="Danczak R."/>
            <person name="Wilkins M."/>
        </authorList>
    </citation>
    <scope>NUCLEOTIDE SEQUENCE [LARGE SCALE GENOMIC DNA]</scope>
    <source>
        <strain evidence="1">X2_MaxBin.013</strain>
    </source>
</reference>
<evidence type="ECO:0000313" key="2">
    <source>
        <dbReference type="Proteomes" id="UP000488506"/>
    </source>
</evidence>
<dbReference type="SUPFAM" id="SSF81301">
    <property type="entry name" value="Nucleotidyltransferase"/>
    <property type="match status" value="1"/>
</dbReference>
<organism evidence="1 2">
    <name type="scientific">Candidatus Saganbacteria bacterium</name>
    <dbReference type="NCBI Taxonomy" id="2575572"/>
    <lineage>
        <taxon>Bacteria</taxon>
        <taxon>Bacillati</taxon>
        <taxon>Saganbacteria</taxon>
    </lineage>
</organism>
<protein>
    <recommendedName>
        <fullName evidence="3">Ribosome silencing factor</fullName>
    </recommendedName>
</protein>
<evidence type="ECO:0000313" key="1">
    <source>
        <dbReference type="EMBL" id="KAF0134811.1"/>
    </source>
</evidence>
<name>A0A833NXE8_UNCSA</name>
<evidence type="ECO:0008006" key="3">
    <source>
        <dbReference type="Google" id="ProtNLM"/>
    </source>
</evidence>
<sequence>MKKLLEDIVKAAEEKHAEDIIVLNIRKASRCVDFIIIMSAESRPQLKAVTGSVADK</sequence>
<dbReference type="EMBL" id="WPAF01000004">
    <property type="protein sequence ID" value="KAF0134811.1"/>
    <property type="molecule type" value="Genomic_DNA"/>
</dbReference>
<dbReference type="Proteomes" id="UP000488506">
    <property type="component" value="Unassembled WGS sequence"/>
</dbReference>
<dbReference type="Pfam" id="PF02410">
    <property type="entry name" value="RsfS"/>
    <property type="match status" value="1"/>
</dbReference>
<comment type="caution">
    <text evidence="1">The sequence shown here is derived from an EMBL/GenBank/DDBJ whole genome shotgun (WGS) entry which is preliminary data.</text>
</comment>